<evidence type="ECO:0000256" key="1">
    <source>
        <dbReference type="SAM" id="MobiDB-lite"/>
    </source>
</evidence>
<protein>
    <submittedName>
        <fullName evidence="2">Uncharacterized protein</fullName>
    </submittedName>
</protein>
<dbReference type="EMBL" id="KV722488">
    <property type="protein sequence ID" value="OCH87353.1"/>
    <property type="molecule type" value="Genomic_DNA"/>
</dbReference>
<dbReference type="Proteomes" id="UP000250043">
    <property type="component" value="Unassembled WGS sequence"/>
</dbReference>
<evidence type="ECO:0000313" key="2">
    <source>
        <dbReference type="EMBL" id="OCH87353.1"/>
    </source>
</evidence>
<keyword evidence="3" id="KW-1185">Reference proteome</keyword>
<accession>A0A8E2ANA5</accession>
<name>A0A8E2ANA5_9APHY</name>
<feature type="compositionally biased region" description="Basic and acidic residues" evidence="1">
    <location>
        <begin position="113"/>
        <end position="122"/>
    </location>
</feature>
<reference evidence="2 3" key="1">
    <citation type="submission" date="2016-07" db="EMBL/GenBank/DDBJ databases">
        <title>Draft genome of the white-rot fungus Obba rivulosa 3A-2.</title>
        <authorList>
            <consortium name="DOE Joint Genome Institute"/>
            <person name="Miettinen O."/>
            <person name="Riley R."/>
            <person name="Acob R."/>
            <person name="Barry K."/>
            <person name="Cullen D."/>
            <person name="De Vries R."/>
            <person name="Hainaut M."/>
            <person name="Hatakka A."/>
            <person name="Henrissat B."/>
            <person name="Hilden K."/>
            <person name="Kuo R."/>
            <person name="Labutti K."/>
            <person name="Lipzen A."/>
            <person name="Makela M.R."/>
            <person name="Sandor L."/>
            <person name="Spatafora J.W."/>
            <person name="Grigoriev I.V."/>
            <person name="Hibbett D.S."/>
        </authorList>
    </citation>
    <scope>NUCLEOTIDE SEQUENCE [LARGE SCALE GENOMIC DNA]</scope>
    <source>
        <strain evidence="2 3">3A-2</strain>
    </source>
</reference>
<gene>
    <name evidence="2" type="ORF">OBBRIDRAFT_160683</name>
</gene>
<organism evidence="2 3">
    <name type="scientific">Obba rivulosa</name>
    <dbReference type="NCBI Taxonomy" id="1052685"/>
    <lineage>
        <taxon>Eukaryota</taxon>
        <taxon>Fungi</taxon>
        <taxon>Dikarya</taxon>
        <taxon>Basidiomycota</taxon>
        <taxon>Agaricomycotina</taxon>
        <taxon>Agaricomycetes</taxon>
        <taxon>Polyporales</taxon>
        <taxon>Gelatoporiaceae</taxon>
        <taxon>Obba</taxon>
    </lineage>
</organism>
<feature type="compositionally biased region" description="Low complexity" evidence="1">
    <location>
        <begin position="123"/>
        <end position="134"/>
    </location>
</feature>
<dbReference type="AlphaFoldDB" id="A0A8E2ANA5"/>
<feature type="region of interest" description="Disordered" evidence="1">
    <location>
        <begin position="111"/>
        <end position="134"/>
    </location>
</feature>
<sequence length="134" mass="14592">MKVSSPAIGSLGKRLLCLVCPSSIPTAPLPSSSTCRPSLCPRARCLVYPLRSFPAASANDIANDAREDRRAKDAAWVARLERDTTTRAARRERERAMSLGSDMEWVRAGGALRDARGRRDPARTAARLRAARSS</sequence>
<evidence type="ECO:0000313" key="3">
    <source>
        <dbReference type="Proteomes" id="UP000250043"/>
    </source>
</evidence>
<proteinExistence type="predicted"/>